<feature type="transmembrane region" description="Helical" evidence="6">
    <location>
        <begin position="77"/>
        <end position="97"/>
    </location>
</feature>
<organism evidence="7 8">
    <name type="scientific">Nocardia tenerifensis</name>
    <dbReference type="NCBI Taxonomy" id="228006"/>
    <lineage>
        <taxon>Bacteria</taxon>
        <taxon>Bacillati</taxon>
        <taxon>Actinomycetota</taxon>
        <taxon>Actinomycetes</taxon>
        <taxon>Mycobacteriales</taxon>
        <taxon>Nocardiaceae</taxon>
        <taxon>Nocardia</taxon>
    </lineage>
</organism>
<dbReference type="CDD" id="cd16914">
    <property type="entry name" value="EcfT"/>
    <property type="match status" value="1"/>
</dbReference>
<dbReference type="EMBL" id="QJKF01000002">
    <property type="protein sequence ID" value="PXX68645.1"/>
    <property type="molecule type" value="Genomic_DNA"/>
</dbReference>
<dbReference type="InterPro" id="IPR003339">
    <property type="entry name" value="ABC/ECF_trnsptr_transmembrane"/>
</dbReference>
<proteinExistence type="predicted"/>
<evidence type="ECO:0000256" key="6">
    <source>
        <dbReference type="SAM" id="Phobius"/>
    </source>
</evidence>
<comment type="caution">
    <text evidence="7">The sequence shown here is derived from an EMBL/GenBank/DDBJ whole genome shotgun (WGS) entry which is preliminary data.</text>
</comment>
<evidence type="ECO:0000256" key="4">
    <source>
        <dbReference type="ARBA" id="ARBA00022989"/>
    </source>
</evidence>
<evidence type="ECO:0000256" key="3">
    <source>
        <dbReference type="ARBA" id="ARBA00022692"/>
    </source>
</evidence>
<dbReference type="AlphaFoldDB" id="A0A318K6F0"/>
<keyword evidence="2" id="KW-1003">Cell membrane</keyword>
<dbReference type="PANTHER" id="PTHR34857">
    <property type="entry name" value="SLL0384 PROTEIN"/>
    <property type="match status" value="1"/>
</dbReference>
<comment type="subcellular location">
    <subcellularLocation>
        <location evidence="1">Membrane</location>
        <topology evidence="1">Multi-pass membrane protein</topology>
    </subcellularLocation>
</comment>
<evidence type="ECO:0000313" key="7">
    <source>
        <dbReference type="EMBL" id="PXX68645.1"/>
    </source>
</evidence>
<keyword evidence="4 6" id="KW-1133">Transmembrane helix</keyword>
<keyword evidence="8" id="KW-1185">Reference proteome</keyword>
<evidence type="ECO:0000313" key="8">
    <source>
        <dbReference type="Proteomes" id="UP000247569"/>
    </source>
</evidence>
<dbReference type="PANTHER" id="PTHR34857:SF2">
    <property type="entry name" value="SLL0384 PROTEIN"/>
    <property type="match status" value="1"/>
</dbReference>
<dbReference type="Proteomes" id="UP000247569">
    <property type="component" value="Unassembled WGS sequence"/>
</dbReference>
<evidence type="ECO:0000256" key="2">
    <source>
        <dbReference type="ARBA" id="ARBA00022475"/>
    </source>
</evidence>
<dbReference type="RefSeq" id="WP_083894721.1">
    <property type="nucleotide sequence ID" value="NZ_QJKF01000002.1"/>
</dbReference>
<dbReference type="GO" id="GO:0005886">
    <property type="term" value="C:plasma membrane"/>
    <property type="evidence" value="ECO:0007669"/>
    <property type="project" value="UniProtKB-ARBA"/>
</dbReference>
<keyword evidence="5 6" id="KW-0472">Membrane</keyword>
<evidence type="ECO:0000256" key="1">
    <source>
        <dbReference type="ARBA" id="ARBA00004141"/>
    </source>
</evidence>
<protein>
    <submittedName>
        <fullName evidence="7">Energy-coupling factor transport system permease protein</fullName>
    </submittedName>
</protein>
<gene>
    <name evidence="7" type="ORF">DFR70_102329</name>
</gene>
<accession>A0A318K6F0</accession>
<sequence>MTDTVSRPGPAASEAIRAEPHGSVARWTLDPRTTLALLLGANVVIMAPGGMRFVPATLIVGVLLALSERAWRRAVELPVAATTLAAAAYLLPSAAAWPVFGLIAVMAGYALRLVAVGGIAAYLIQTVPPTRFTAALRAALLPSALTVPAAVMLRFVPTVVAEARAVRDAMRLRGLGGWATMLRHPVRSVEYFTVPLMASSLRAAEDLSAAALLRGLGSQARPTSMRPPRFGFRDVVAGLVVAALGIVTLRWRPAR</sequence>
<feature type="transmembrane region" description="Helical" evidence="6">
    <location>
        <begin position="230"/>
        <end position="249"/>
    </location>
</feature>
<reference evidence="7 8" key="1">
    <citation type="submission" date="2018-05" db="EMBL/GenBank/DDBJ databases">
        <title>Genomic Encyclopedia of Type Strains, Phase IV (KMG-IV): sequencing the most valuable type-strain genomes for metagenomic binning, comparative biology and taxonomic classification.</title>
        <authorList>
            <person name="Goeker M."/>
        </authorList>
    </citation>
    <scope>NUCLEOTIDE SEQUENCE [LARGE SCALE GENOMIC DNA]</scope>
    <source>
        <strain evidence="7 8">DSM 44704</strain>
    </source>
</reference>
<feature type="transmembrane region" description="Helical" evidence="6">
    <location>
        <begin position="103"/>
        <end position="124"/>
    </location>
</feature>
<evidence type="ECO:0000256" key="5">
    <source>
        <dbReference type="ARBA" id="ARBA00023136"/>
    </source>
</evidence>
<dbReference type="InterPro" id="IPR051611">
    <property type="entry name" value="ECF_transporter_component"/>
</dbReference>
<keyword evidence="3 6" id="KW-0812">Transmembrane</keyword>
<dbReference type="Pfam" id="PF02361">
    <property type="entry name" value="CbiQ"/>
    <property type="match status" value="1"/>
</dbReference>
<feature type="transmembrane region" description="Helical" evidence="6">
    <location>
        <begin position="35"/>
        <end position="65"/>
    </location>
</feature>
<name>A0A318K6F0_9NOCA</name>